<evidence type="ECO:0000256" key="1">
    <source>
        <dbReference type="ARBA" id="ARBA00001947"/>
    </source>
</evidence>
<keyword evidence="2" id="KW-0479">Metal-binding</keyword>
<dbReference type="InterPro" id="IPR036866">
    <property type="entry name" value="RibonucZ/Hydroxyglut_hydro"/>
</dbReference>
<dbReference type="PANTHER" id="PTHR46233:SF3">
    <property type="entry name" value="HYDROXYACYLGLUTATHIONE HYDROLASE GLOC"/>
    <property type="match status" value="1"/>
</dbReference>
<comment type="caution">
    <text evidence="6">The sequence shown here is derived from an EMBL/GenBank/DDBJ whole genome shotgun (WGS) entry which is preliminary data.</text>
</comment>
<proteinExistence type="predicted"/>
<dbReference type="RefSeq" id="WP_317942144.1">
    <property type="nucleotide sequence ID" value="NZ_JAUBDI010000002.1"/>
</dbReference>
<dbReference type="Proteomes" id="UP001282284">
    <property type="component" value="Unassembled WGS sequence"/>
</dbReference>
<dbReference type="CDD" id="cd06262">
    <property type="entry name" value="metallo-hydrolase-like_MBL-fold"/>
    <property type="match status" value="1"/>
</dbReference>
<keyword evidence="3" id="KW-0378">Hydrolase</keyword>
<dbReference type="Pfam" id="PF00753">
    <property type="entry name" value="Lactamase_B"/>
    <property type="match status" value="1"/>
</dbReference>
<evidence type="ECO:0000313" key="6">
    <source>
        <dbReference type="EMBL" id="MDW0112251.1"/>
    </source>
</evidence>
<evidence type="ECO:0000256" key="4">
    <source>
        <dbReference type="ARBA" id="ARBA00022833"/>
    </source>
</evidence>
<dbReference type="Gene3D" id="3.60.15.10">
    <property type="entry name" value="Ribonuclease Z/Hydroxyacylglutathione hydrolase-like"/>
    <property type="match status" value="1"/>
</dbReference>
<name>A0ABU4G5K5_9BACL</name>
<reference evidence="6 7" key="1">
    <citation type="submission" date="2023-06" db="EMBL/GenBank/DDBJ databases">
        <title>Sporosarcina sp. nov., isolated from Korean traditional fermented seafood 'Jeotgal'.</title>
        <authorList>
            <person name="Yang A.I."/>
            <person name="Shin N.-R."/>
        </authorList>
    </citation>
    <scope>NUCLEOTIDE SEQUENCE [LARGE SCALE GENOMIC DNA]</scope>
    <source>
        <strain evidence="6 7">KCTC13119</strain>
    </source>
</reference>
<protein>
    <submittedName>
        <fullName evidence="6">MBL fold metallo-hydrolase</fullName>
    </submittedName>
</protein>
<dbReference type="PANTHER" id="PTHR46233">
    <property type="entry name" value="HYDROXYACYLGLUTATHIONE HYDROLASE GLOC"/>
    <property type="match status" value="1"/>
</dbReference>
<keyword evidence="7" id="KW-1185">Reference proteome</keyword>
<feature type="domain" description="Metallo-beta-lactamase" evidence="5">
    <location>
        <begin position="13"/>
        <end position="192"/>
    </location>
</feature>
<gene>
    <name evidence="6" type="ORF">QT711_03575</name>
</gene>
<evidence type="ECO:0000313" key="7">
    <source>
        <dbReference type="Proteomes" id="UP001282284"/>
    </source>
</evidence>
<dbReference type="EMBL" id="JAUBDI010000002">
    <property type="protein sequence ID" value="MDW0112251.1"/>
    <property type="molecule type" value="Genomic_DNA"/>
</dbReference>
<dbReference type="SMART" id="SM00849">
    <property type="entry name" value="Lactamase_B"/>
    <property type="match status" value="1"/>
</dbReference>
<evidence type="ECO:0000256" key="3">
    <source>
        <dbReference type="ARBA" id="ARBA00022801"/>
    </source>
</evidence>
<dbReference type="InterPro" id="IPR051453">
    <property type="entry name" value="MBL_Glyoxalase_II"/>
</dbReference>
<comment type="cofactor">
    <cofactor evidence="1">
        <name>Zn(2+)</name>
        <dbReference type="ChEBI" id="CHEBI:29105"/>
    </cofactor>
</comment>
<accession>A0ABU4G5K5</accession>
<evidence type="ECO:0000256" key="2">
    <source>
        <dbReference type="ARBA" id="ARBA00022723"/>
    </source>
</evidence>
<dbReference type="SUPFAM" id="SSF56281">
    <property type="entry name" value="Metallo-hydrolase/oxidoreductase"/>
    <property type="match status" value="1"/>
</dbReference>
<sequence length="211" mass="23702">MLEIKTYPLGPIQTNCYFVGNDKGEYLIVDPGEEGQKIRTELEKLQGKPLAILLTHAHFDHIGAVEDIRRTYQIPVYIHEAEKDWLMEPALNGSSRYPGLPLVRNEKADYFLEEGEMKIGPFRFEVRHTPGHSPGSVSFIFHDAQIAVVGDTLFKQSIGRTDLPGGDTQLLLHSIHEKLLSLDDEVIIYPGHGLPTTPGEEKDQNPFLNGF</sequence>
<dbReference type="InterPro" id="IPR001279">
    <property type="entry name" value="Metallo-B-lactamas"/>
</dbReference>
<evidence type="ECO:0000259" key="5">
    <source>
        <dbReference type="SMART" id="SM00849"/>
    </source>
</evidence>
<organism evidence="6 7">
    <name type="scientific">Sporosarcina saromensis</name>
    <dbReference type="NCBI Taxonomy" id="359365"/>
    <lineage>
        <taxon>Bacteria</taxon>
        <taxon>Bacillati</taxon>
        <taxon>Bacillota</taxon>
        <taxon>Bacilli</taxon>
        <taxon>Bacillales</taxon>
        <taxon>Caryophanaceae</taxon>
        <taxon>Sporosarcina</taxon>
    </lineage>
</organism>
<keyword evidence="4" id="KW-0862">Zinc</keyword>